<dbReference type="Proteomes" id="UP000033452">
    <property type="component" value="Unassembled WGS sequence"/>
</dbReference>
<gene>
    <name evidence="1" type="ORF">TW77_13180</name>
</gene>
<name>A0A0F4QKW4_9GAMM</name>
<dbReference type="PATRIC" id="fig|43658.5.peg.2786"/>
<evidence type="ECO:0008006" key="3">
    <source>
        <dbReference type="Google" id="ProtNLM"/>
    </source>
</evidence>
<accession>A0A0F4QKW4</accession>
<evidence type="ECO:0000313" key="1">
    <source>
        <dbReference type="EMBL" id="KJZ08353.1"/>
    </source>
</evidence>
<reference evidence="1 2" key="1">
    <citation type="journal article" date="2015" name="BMC Genomics">
        <title>Genome mining reveals unlocked bioactive potential of marine Gram-negative bacteria.</title>
        <authorList>
            <person name="Machado H."/>
            <person name="Sonnenschein E.C."/>
            <person name="Melchiorsen J."/>
            <person name="Gram L."/>
        </authorList>
    </citation>
    <scope>NUCLEOTIDE SEQUENCE [LARGE SCALE GENOMIC DNA]</scope>
    <source>
        <strain evidence="1 2">S2471</strain>
    </source>
</reference>
<dbReference type="EMBL" id="JXYA01000027">
    <property type="protein sequence ID" value="KJZ08353.1"/>
    <property type="molecule type" value="Genomic_DNA"/>
</dbReference>
<evidence type="ECO:0000313" key="2">
    <source>
        <dbReference type="Proteomes" id="UP000033452"/>
    </source>
</evidence>
<dbReference type="AlphaFoldDB" id="A0A0F4QKW4"/>
<organism evidence="1 2">
    <name type="scientific">Pseudoalteromonas rubra</name>
    <dbReference type="NCBI Taxonomy" id="43658"/>
    <lineage>
        <taxon>Bacteria</taxon>
        <taxon>Pseudomonadati</taxon>
        <taxon>Pseudomonadota</taxon>
        <taxon>Gammaproteobacteria</taxon>
        <taxon>Alteromonadales</taxon>
        <taxon>Pseudoalteromonadaceae</taxon>
        <taxon>Pseudoalteromonas</taxon>
    </lineage>
</organism>
<keyword evidence="2" id="KW-1185">Reference proteome</keyword>
<sequence length="89" mass="10038">MTANSDGSKDMYMLAEDFETQLLRLYGSPVLSGENLSTALGYSSLDAFRQAIHRKTVPVPLYTMENRRGRYAYVKDVADFLATMSHKQP</sequence>
<proteinExistence type="predicted"/>
<protein>
    <recommendedName>
        <fullName evidence="3">Pyocin activator protein PrtN</fullName>
    </recommendedName>
</protein>
<comment type="caution">
    <text evidence="1">The sequence shown here is derived from an EMBL/GenBank/DDBJ whole genome shotgun (WGS) entry which is preliminary data.</text>
</comment>